<evidence type="ECO:0000256" key="6">
    <source>
        <dbReference type="ARBA" id="ARBA00023098"/>
    </source>
</evidence>
<name>A0A9D2EQ02_9FIRM</name>
<dbReference type="InterPro" id="IPR003811">
    <property type="entry name" value="G3P_acylTferase_PlsY"/>
</dbReference>
<keyword evidence="8" id="KW-0594">Phospholipid biosynthesis</keyword>
<proteinExistence type="predicted"/>
<evidence type="ECO:0000256" key="1">
    <source>
        <dbReference type="ARBA" id="ARBA00022475"/>
    </source>
</evidence>
<keyword evidence="6" id="KW-0443">Lipid metabolism</keyword>
<evidence type="ECO:0000256" key="3">
    <source>
        <dbReference type="ARBA" id="ARBA00022679"/>
    </source>
</evidence>
<keyword evidence="5 10" id="KW-1133">Transmembrane helix</keyword>
<protein>
    <submittedName>
        <fullName evidence="11">Glycerol-3-phosphate acyltransferase</fullName>
    </submittedName>
</protein>
<evidence type="ECO:0000256" key="4">
    <source>
        <dbReference type="ARBA" id="ARBA00022692"/>
    </source>
</evidence>
<keyword evidence="7 10" id="KW-0472">Membrane</keyword>
<feature type="transmembrane region" description="Helical" evidence="10">
    <location>
        <begin position="142"/>
        <end position="158"/>
    </location>
</feature>
<keyword evidence="3" id="KW-0808">Transferase</keyword>
<evidence type="ECO:0000256" key="2">
    <source>
        <dbReference type="ARBA" id="ARBA00022516"/>
    </source>
</evidence>
<keyword evidence="1" id="KW-1003">Cell membrane</keyword>
<evidence type="ECO:0000256" key="5">
    <source>
        <dbReference type="ARBA" id="ARBA00022989"/>
    </source>
</evidence>
<evidence type="ECO:0000313" key="12">
    <source>
        <dbReference type="Proteomes" id="UP000824048"/>
    </source>
</evidence>
<dbReference type="AlphaFoldDB" id="A0A9D2EQ02"/>
<evidence type="ECO:0000256" key="9">
    <source>
        <dbReference type="ARBA" id="ARBA00023264"/>
    </source>
</evidence>
<dbReference type="GO" id="GO:0043772">
    <property type="term" value="F:acyl-phosphate glycerol-3-phosphate acyltransferase activity"/>
    <property type="evidence" value="ECO:0007669"/>
    <property type="project" value="InterPro"/>
</dbReference>
<comment type="caution">
    <text evidence="11">The sequence shown here is derived from an EMBL/GenBank/DDBJ whole genome shotgun (WGS) entry which is preliminary data.</text>
</comment>
<organism evidence="11 12">
    <name type="scientific">Candidatus Gemmiger excrementigallinarum</name>
    <dbReference type="NCBI Taxonomy" id="2838609"/>
    <lineage>
        <taxon>Bacteria</taxon>
        <taxon>Bacillati</taxon>
        <taxon>Bacillota</taxon>
        <taxon>Clostridia</taxon>
        <taxon>Eubacteriales</taxon>
        <taxon>Gemmiger</taxon>
    </lineage>
</organism>
<reference evidence="11" key="1">
    <citation type="journal article" date="2021" name="PeerJ">
        <title>Extensive microbial diversity within the chicken gut microbiome revealed by metagenomics and culture.</title>
        <authorList>
            <person name="Gilroy R."/>
            <person name="Ravi A."/>
            <person name="Getino M."/>
            <person name="Pursley I."/>
            <person name="Horton D.L."/>
            <person name="Alikhan N.F."/>
            <person name="Baker D."/>
            <person name="Gharbi K."/>
            <person name="Hall N."/>
            <person name="Watson M."/>
            <person name="Adriaenssens E.M."/>
            <person name="Foster-Nyarko E."/>
            <person name="Jarju S."/>
            <person name="Secka A."/>
            <person name="Antonio M."/>
            <person name="Oren A."/>
            <person name="Chaudhuri R.R."/>
            <person name="La Ragione R."/>
            <person name="Hildebrand F."/>
            <person name="Pallen M.J."/>
        </authorList>
    </citation>
    <scope>NUCLEOTIDE SEQUENCE</scope>
    <source>
        <strain evidence="11">ChiSxjej1B13-11774</strain>
    </source>
</reference>
<dbReference type="SMART" id="SM01207">
    <property type="entry name" value="G3P_acyltransf"/>
    <property type="match status" value="1"/>
</dbReference>
<evidence type="ECO:0000256" key="10">
    <source>
        <dbReference type="SAM" id="Phobius"/>
    </source>
</evidence>
<feature type="transmembrane region" description="Helical" evidence="10">
    <location>
        <begin position="51"/>
        <end position="72"/>
    </location>
</feature>
<keyword evidence="11" id="KW-0012">Acyltransferase</keyword>
<feature type="transmembrane region" description="Helical" evidence="10">
    <location>
        <begin position="109"/>
        <end position="135"/>
    </location>
</feature>
<keyword evidence="9" id="KW-1208">Phospholipid metabolism</keyword>
<reference evidence="11" key="2">
    <citation type="submission" date="2021-04" db="EMBL/GenBank/DDBJ databases">
        <authorList>
            <person name="Gilroy R."/>
        </authorList>
    </citation>
    <scope>NUCLEOTIDE SEQUENCE</scope>
    <source>
        <strain evidence="11">ChiSxjej1B13-11774</strain>
    </source>
</reference>
<keyword evidence="4 10" id="KW-0812">Transmembrane</keyword>
<accession>A0A9D2EQ02</accession>
<feature type="transmembrane region" description="Helical" evidence="10">
    <location>
        <begin position="79"/>
        <end position="97"/>
    </location>
</feature>
<dbReference type="Pfam" id="PF02660">
    <property type="entry name" value="G3P_acyltransf"/>
    <property type="match status" value="1"/>
</dbReference>
<dbReference type="EMBL" id="DXBP01000015">
    <property type="protein sequence ID" value="HIZ41371.1"/>
    <property type="molecule type" value="Genomic_DNA"/>
</dbReference>
<evidence type="ECO:0000256" key="7">
    <source>
        <dbReference type="ARBA" id="ARBA00023136"/>
    </source>
</evidence>
<dbReference type="GO" id="GO:0005886">
    <property type="term" value="C:plasma membrane"/>
    <property type="evidence" value="ECO:0007669"/>
    <property type="project" value="InterPro"/>
</dbReference>
<dbReference type="Proteomes" id="UP000824048">
    <property type="component" value="Unassembled WGS sequence"/>
</dbReference>
<evidence type="ECO:0000313" key="11">
    <source>
        <dbReference type="EMBL" id="HIZ41371.1"/>
    </source>
</evidence>
<dbReference type="PANTHER" id="PTHR30309">
    <property type="entry name" value="INNER MEMBRANE PROTEIN YGIH"/>
    <property type="match status" value="1"/>
</dbReference>
<gene>
    <name evidence="11" type="ORF">H9811_02290</name>
</gene>
<dbReference type="PANTHER" id="PTHR30309:SF0">
    <property type="entry name" value="GLYCEROL-3-PHOSPHATE ACYLTRANSFERASE-RELATED"/>
    <property type="match status" value="1"/>
</dbReference>
<sequence>MLKGLCLLAGYAFGCFLTAEIVARCLAGMGTGSIGTGSPSAANIAGHLGKPAGIAVIAGDALKTILACWFCYRLAAPELEHIAVLYGGMGVVLGHAWPLWRGGHGGCITAVACTWAIIYFPVTGALCCLAGAVAAIGMRHRALGIVLAGGLAVVVAFLQFGTQSGFGTVGIALVLMWQYRKEFLPVRYEKKEKSP</sequence>
<dbReference type="GO" id="GO:0008654">
    <property type="term" value="P:phospholipid biosynthetic process"/>
    <property type="evidence" value="ECO:0007669"/>
    <property type="project" value="UniProtKB-KW"/>
</dbReference>
<keyword evidence="2" id="KW-0444">Lipid biosynthesis</keyword>
<evidence type="ECO:0000256" key="8">
    <source>
        <dbReference type="ARBA" id="ARBA00023209"/>
    </source>
</evidence>